<dbReference type="PANTHER" id="PTHR39184">
    <property type="match status" value="1"/>
</dbReference>
<feature type="non-terminal residue" evidence="2">
    <location>
        <position position="164"/>
    </location>
</feature>
<accession>J9G7X5</accession>
<evidence type="ECO:0000259" key="1">
    <source>
        <dbReference type="Pfam" id="PF04466"/>
    </source>
</evidence>
<dbReference type="InterPro" id="IPR027417">
    <property type="entry name" value="P-loop_NTPase"/>
</dbReference>
<name>J9G7X5_9ZZZZ</name>
<dbReference type="Pfam" id="PF04466">
    <property type="entry name" value="Terminase_3"/>
    <property type="match status" value="1"/>
</dbReference>
<gene>
    <name evidence="2" type="ORF">EVA_14000</name>
</gene>
<dbReference type="AlphaFoldDB" id="J9G7X5"/>
<dbReference type="InterPro" id="IPR035412">
    <property type="entry name" value="Terminase_L_N"/>
</dbReference>
<organism evidence="2">
    <name type="scientific">gut metagenome</name>
    <dbReference type="NCBI Taxonomy" id="749906"/>
    <lineage>
        <taxon>unclassified sequences</taxon>
        <taxon>metagenomes</taxon>
        <taxon>organismal metagenomes</taxon>
    </lineage>
</organism>
<dbReference type="PANTHER" id="PTHR39184:SF1">
    <property type="entry name" value="PBSX PHAGE TERMINASE LARGE SUBUNIT"/>
    <property type="match status" value="1"/>
</dbReference>
<dbReference type="EMBL" id="AMCI01004532">
    <property type="protein sequence ID" value="EJW97892.1"/>
    <property type="molecule type" value="Genomic_DNA"/>
</dbReference>
<evidence type="ECO:0000313" key="2">
    <source>
        <dbReference type="EMBL" id="EJW97892.1"/>
    </source>
</evidence>
<comment type="caution">
    <text evidence="2">The sequence shown here is derived from an EMBL/GenBank/DDBJ whole genome shotgun (WGS) entry which is preliminary data.</text>
</comment>
<feature type="domain" description="Phage terminase large subunit N-terminal" evidence="1">
    <location>
        <begin position="29"/>
        <end position="152"/>
    </location>
</feature>
<dbReference type="InterPro" id="IPR052380">
    <property type="entry name" value="Viral_DNA_packaging_terminase"/>
</dbReference>
<protein>
    <submittedName>
        <fullName evidence="2">Phage terminase, large subunit, PBSX family</fullName>
    </submittedName>
</protein>
<dbReference type="Gene3D" id="3.40.50.300">
    <property type="entry name" value="P-loop containing nucleotide triphosphate hydrolases"/>
    <property type="match status" value="1"/>
</dbReference>
<reference evidence="2" key="1">
    <citation type="journal article" date="2012" name="PLoS ONE">
        <title>Gene sets for utilization of primary and secondary nutrition supplies in the distal gut of endangered iberian lynx.</title>
        <authorList>
            <person name="Alcaide M."/>
            <person name="Messina E."/>
            <person name="Richter M."/>
            <person name="Bargiela R."/>
            <person name="Peplies J."/>
            <person name="Huws S.A."/>
            <person name="Newbold C.J."/>
            <person name="Golyshin P.N."/>
            <person name="Simon M.A."/>
            <person name="Lopez G."/>
            <person name="Yakimov M.M."/>
            <person name="Ferrer M."/>
        </authorList>
    </citation>
    <scope>NUCLEOTIDE SEQUENCE</scope>
</reference>
<proteinExistence type="predicted"/>
<sequence length="164" mass="18289">MTCKLSQIISPAFYEAHRKIKDGSITELVLPGGRGSTKSSFNSVELILQLLKHPDCHAAVFRKVGRTLRTSVYAQICWAIGALGLYSKFRCTVSPMECTYLPTGQKIFFFGLDDADKMKSIKTTFGYIGIGWFEELDQFAGPEEIRKVEQSLFRGGSFSLSLKS</sequence>